<dbReference type="EMBL" id="BIFR01000001">
    <property type="protein sequence ID" value="GCE13434.1"/>
    <property type="molecule type" value="Genomic_DNA"/>
</dbReference>
<dbReference type="AlphaFoldDB" id="A0A402A2T0"/>
<evidence type="ECO:0000313" key="3">
    <source>
        <dbReference type="Proteomes" id="UP000287352"/>
    </source>
</evidence>
<feature type="transmembrane region" description="Helical" evidence="1">
    <location>
        <begin position="66"/>
        <end position="85"/>
    </location>
</feature>
<comment type="caution">
    <text evidence="2">The sequence shown here is derived from an EMBL/GenBank/DDBJ whole genome shotgun (WGS) entry which is preliminary data.</text>
</comment>
<evidence type="ECO:0000256" key="1">
    <source>
        <dbReference type="SAM" id="Phobius"/>
    </source>
</evidence>
<reference evidence="3" key="1">
    <citation type="submission" date="2018-12" db="EMBL/GenBank/DDBJ databases">
        <title>Tengunoibacter tsumagoiensis gen. nov., sp. nov., Dictyobacter kobayashii sp. nov., D. alpinus sp. nov., and D. joshuensis sp. nov. and description of Dictyobacteraceae fam. nov. within the order Ktedonobacterales isolated from Tengu-no-mugimeshi.</title>
        <authorList>
            <person name="Wang C.M."/>
            <person name="Zheng Y."/>
            <person name="Sakai Y."/>
            <person name="Toyoda A."/>
            <person name="Minakuchi Y."/>
            <person name="Abe K."/>
            <person name="Yokota A."/>
            <person name="Yabe S."/>
        </authorList>
    </citation>
    <scope>NUCLEOTIDE SEQUENCE [LARGE SCALE GENOMIC DNA]</scope>
    <source>
        <strain evidence="3">Uno3</strain>
    </source>
</reference>
<sequence length="95" mass="10417">MKTISTGLFIGAIIALFILIIGSFGIFMFGVTHPPQHIHLSLFSQGFFDFTSTSATKFEMAVNPQGILSLVIFIMVLVAILFGILKRLFHSTPAQ</sequence>
<dbReference type="RefSeq" id="WP_126580958.1">
    <property type="nucleotide sequence ID" value="NZ_BIFR01000001.1"/>
</dbReference>
<keyword evidence="1" id="KW-0472">Membrane</keyword>
<feature type="transmembrane region" description="Helical" evidence="1">
    <location>
        <begin position="7"/>
        <end position="31"/>
    </location>
</feature>
<gene>
    <name evidence="2" type="ORF">KTT_32930</name>
</gene>
<keyword evidence="1" id="KW-1133">Transmembrane helix</keyword>
<organism evidence="2 3">
    <name type="scientific">Tengunoibacter tsumagoiensis</name>
    <dbReference type="NCBI Taxonomy" id="2014871"/>
    <lineage>
        <taxon>Bacteria</taxon>
        <taxon>Bacillati</taxon>
        <taxon>Chloroflexota</taxon>
        <taxon>Ktedonobacteria</taxon>
        <taxon>Ktedonobacterales</taxon>
        <taxon>Dictyobacteraceae</taxon>
        <taxon>Tengunoibacter</taxon>
    </lineage>
</organism>
<keyword evidence="3" id="KW-1185">Reference proteome</keyword>
<keyword evidence="1" id="KW-0812">Transmembrane</keyword>
<dbReference type="Proteomes" id="UP000287352">
    <property type="component" value="Unassembled WGS sequence"/>
</dbReference>
<accession>A0A402A2T0</accession>
<protein>
    <submittedName>
        <fullName evidence="2">Uncharacterized protein</fullName>
    </submittedName>
</protein>
<proteinExistence type="predicted"/>
<name>A0A402A2T0_9CHLR</name>
<evidence type="ECO:0000313" key="2">
    <source>
        <dbReference type="EMBL" id="GCE13434.1"/>
    </source>
</evidence>